<gene>
    <name evidence="10" type="ORF">GH714_016998</name>
</gene>
<dbReference type="InterPro" id="IPR055414">
    <property type="entry name" value="LRR_R13L4/SHOC2-like"/>
</dbReference>
<dbReference type="Proteomes" id="UP000467840">
    <property type="component" value="Chromosome 10"/>
</dbReference>
<sequence>MAEEVLFNIAGDIIKKLGSGVLQQIGLWWGVNDELEKLKSTLTTIQAVLLDAEEKSALNNQVKLWLGKLKEVVYDADDLLDDFSTEALRRQVMGGNKVSKEVCLFFSPSNRIVYGYKVGHKIKAIRERLDAIAKDRQDYPLDLLERFREAPLLSRGRDQTISYVGEEEVIGREDDRKAIVDLLLHSTTEDNVSVFPIVGMGGLGKTTLAQYVYNDEKVKTHFDLKLWVCVSDVFDLKVIVEKTLKSIGKELGNFELDQLQARLRNEISGKKYCLVLDDVWNEDLKKWLDLKVILMCGARGSWILVTTRSEMVAKITGTLPHYPLEGLALDKSWSLFKKIVFKGEEPKSPNVKPIGEQIIKKCGGVPLAIKTIASILYFKETEGEWLRFLQDDLSNIAQNENGILPTLKLSYDHLSPHLKYCFAYCALFPKNYEIDVKTLIHQWIAHGFIELSNKSACIEDIGIEYFMDLCWRSFFQNVKRDGFGHIQSCTMHDLMHDLATLVAGKEISIMNSKEKSVDERVRHLKLDFRLDSSDIIPVVLSIPKKLRSFILPHQEFYDHDAIRIFSNFKQLRVCGMQDCRMTEVSSSIESLKHLRYLDVSKNSEIKALSNSITNLQNLQVLNVSGCQYLKELPEDIKNLSNLRHLYCHNCYSLTHMPRGLGQLTSLQTLTWFVVAKDSSISKNVGGLDELNSLYNLNGSLQIRNLGFVKNGKVNPNLEKLLLQSLVLVSSRYGDARGDVNGDSEEMALQNLRPNSNLKELKVYQYGGRSFPSWLSSLTNLVHILLVRCSSCKHLPAMDQICSLRKLEIGGLDDLEYIEIEGQGTSFFPSLKYLIIKYCPKLMGWQKKRDDSTAKLAQFTFLSQFICHNCPKLSWIPQFPSLNEALELNNVSLQLVQEIFTPSISSSSTVPPFSQLKTLMFSQLAVESLQPYGLQNLTSLEKLTIFDCRDLKSLPQEMRSLTSLRKLHIYGCPILRRRCANKYCEDWPLVSHISYINVQARIIQLEGHYQLDDNESSNFVSCGEVTIVRFNFDSVVNEISNLLKALPPVVISHVLREANAVADSLAKEGLARNSDLVATL</sequence>
<keyword evidence="1" id="KW-0677">Repeat</keyword>
<dbReference type="InterPro" id="IPR038005">
    <property type="entry name" value="RX-like_CC"/>
</dbReference>
<name>A0A6A6N4T0_HEVBR</name>
<dbReference type="Pfam" id="PF13456">
    <property type="entry name" value="RVT_3"/>
    <property type="match status" value="1"/>
</dbReference>
<organism evidence="10 11">
    <name type="scientific">Hevea brasiliensis</name>
    <name type="common">Para rubber tree</name>
    <name type="synonym">Siphonia brasiliensis</name>
    <dbReference type="NCBI Taxonomy" id="3981"/>
    <lineage>
        <taxon>Eukaryota</taxon>
        <taxon>Viridiplantae</taxon>
        <taxon>Streptophyta</taxon>
        <taxon>Embryophyta</taxon>
        <taxon>Tracheophyta</taxon>
        <taxon>Spermatophyta</taxon>
        <taxon>Magnoliopsida</taxon>
        <taxon>eudicotyledons</taxon>
        <taxon>Gunneridae</taxon>
        <taxon>Pentapetalae</taxon>
        <taxon>rosids</taxon>
        <taxon>fabids</taxon>
        <taxon>Malpighiales</taxon>
        <taxon>Euphorbiaceae</taxon>
        <taxon>Crotonoideae</taxon>
        <taxon>Micrandreae</taxon>
        <taxon>Hevea</taxon>
    </lineage>
</organism>
<dbReference type="Gene3D" id="1.20.5.4130">
    <property type="match status" value="1"/>
</dbReference>
<reference evidence="10 11" key="1">
    <citation type="journal article" date="2020" name="Mol. Plant">
        <title>The Chromosome-Based Rubber Tree Genome Provides New Insights into Spurge Genome Evolution and Rubber Biosynthesis.</title>
        <authorList>
            <person name="Liu J."/>
            <person name="Shi C."/>
            <person name="Shi C.C."/>
            <person name="Li W."/>
            <person name="Zhang Q.J."/>
            <person name="Zhang Y."/>
            <person name="Li K."/>
            <person name="Lu H.F."/>
            <person name="Shi C."/>
            <person name="Zhu S.T."/>
            <person name="Xiao Z.Y."/>
            <person name="Nan H."/>
            <person name="Yue Y."/>
            <person name="Zhu X.G."/>
            <person name="Wu Y."/>
            <person name="Hong X.N."/>
            <person name="Fan G.Y."/>
            <person name="Tong Y."/>
            <person name="Zhang D."/>
            <person name="Mao C.L."/>
            <person name="Liu Y.L."/>
            <person name="Hao S.J."/>
            <person name="Liu W.Q."/>
            <person name="Lv M.Q."/>
            <person name="Zhang H.B."/>
            <person name="Liu Y."/>
            <person name="Hu-Tang G.R."/>
            <person name="Wang J.P."/>
            <person name="Wang J.H."/>
            <person name="Sun Y.H."/>
            <person name="Ni S.B."/>
            <person name="Chen W.B."/>
            <person name="Zhang X.C."/>
            <person name="Jiao Y.N."/>
            <person name="Eichler E.E."/>
            <person name="Li G.H."/>
            <person name="Liu X."/>
            <person name="Gao L.Z."/>
        </authorList>
    </citation>
    <scope>NUCLEOTIDE SEQUENCE [LARGE SCALE GENOMIC DNA]</scope>
    <source>
        <strain evidence="11">cv. GT1</strain>
        <tissue evidence="10">Leaf</tissue>
    </source>
</reference>
<comment type="caution">
    <text evidence="10">The sequence shown here is derived from an EMBL/GenBank/DDBJ whole genome shotgun (WGS) entry which is preliminary data.</text>
</comment>
<dbReference type="EMBL" id="JAAGAX010000003">
    <property type="protein sequence ID" value="KAF2319558.1"/>
    <property type="molecule type" value="Genomic_DNA"/>
</dbReference>
<dbReference type="GO" id="GO:0043531">
    <property type="term" value="F:ADP binding"/>
    <property type="evidence" value="ECO:0007669"/>
    <property type="project" value="InterPro"/>
</dbReference>
<evidence type="ECO:0000259" key="5">
    <source>
        <dbReference type="Pfam" id="PF00931"/>
    </source>
</evidence>
<feature type="domain" description="RNase H type-1" evidence="6">
    <location>
        <begin position="1027"/>
        <end position="1067"/>
    </location>
</feature>
<dbReference type="Gene3D" id="3.80.10.10">
    <property type="entry name" value="Ribonuclease Inhibitor"/>
    <property type="match status" value="3"/>
</dbReference>
<dbReference type="InterPro" id="IPR032675">
    <property type="entry name" value="LRR_dom_sf"/>
</dbReference>
<dbReference type="GO" id="GO:0005524">
    <property type="term" value="F:ATP binding"/>
    <property type="evidence" value="ECO:0007669"/>
    <property type="project" value="UniProtKB-KW"/>
</dbReference>
<dbReference type="Gene3D" id="1.10.10.10">
    <property type="entry name" value="Winged helix-like DNA-binding domain superfamily/Winged helix DNA-binding domain"/>
    <property type="match status" value="1"/>
</dbReference>
<protein>
    <submittedName>
        <fullName evidence="10">Uncharacterized protein</fullName>
    </submittedName>
</protein>
<evidence type="ECO:0000259" key="6">
    <source>
        <dbReference type="Pfam" id="PF13456"/>
    </source>
</evidence>
<dbReference type="Pfam" id="PF00931">
    <property type="entry name" value="NB-ARC"/>
    <property type="match status" value="1"/>
</dbReference>
<feature type="domain" description="Disease resistance N-terminal" evidence="7">
    <location>
        <begin position="13"/>
        <end position="97"/>
    </location>
</feature>
<dbReference type="InterPro" id="IPR041118">
    <property type="entry name" value="Rx_N"/>
</dbReference>
<dbReference type="InterPro" id="IPR036388">
    <property type="entry name" value="WH-like_DNA-bd_sf"/>
</dbReference>
<feature type="domain" description="Disease resistance protein winged helix" evidence="8">
    <location>
        <begin position="427"/>
        <end position="499"/>
    </location>
</feature>
<evidence type="ECO:0000256" key="4">
    <source>
        <dbReference type="ARBA" id="ARBA00022840"/>
    </source>
</evidence>
<dbReference type="GO" id="GO:0004523">
    <property type="term" value="F:RNA-DNA hybrid ribonuclease activity"/>
    <property type="evidence" value="ECO:0007669"/>
    <property type="project" value="InterPro"/>
</dbReference>
<dbReference type="SUPFAM" id="SSF52540">
    <property type="entry name" value="P-loop containing nucleoside triphosphate hydrolases"/>
    <property type="match status" value="1"/>
</dbReference>
<dbReference type="Pfam" id="PF23559">
    <property type="entry name" value="WHD_DRP"/>
    <property type="match status" value="1"/>
</dbReference>
<keyword evidence="11" id="KW-1185">Reference proteome</keyword>
<dbReference type="InterPro" id="IPR002156">
    <property type="entry name" value="RNaseH_domain"/>
</dbReference>
<dbReference type="PRINTS" id="PR00364">
    <property type="entry name" value="DISEASERSIST"/>
</dbReference>
<evidence type="ECO:0000313" key="11">
    <source>
        <dbReference type="Proteomes" id="UP000467840"/>
    </source>
</evidence>
<dbReference type="GO" id="GO:0051707">
    <property type="term" value="P:response to other organism"/>
    <property type="evidence" value="ECO:0007669"/>
    <property type="project" value="UniProtKB-ARBA"/>
</dbReference>
<dbReference type="GO" id="GO:0006952">
    <property type="term" value="P:defense response"/>
    <property type="evidence" value="ECO:0007669"/>
    <property type="project" value="UniProtKB-KW"/>
</dbReference>
<keyword evidence="3" id="KW-0611">Plant defense</keyword>
<accession>A0A6A6N4T0</accession>
<evidence type="ECO:0000259" key="9">
    <source>
        <dbReference type="Pfam" id="PF23598"/>
    </source>
</evidence>
<dbReference type="PANTHER" id="PTHR36766:SF38">
    <property type="entry name" value="DISEASE RESISTANCE PROTEIN RGA3"/>
    <property type="match status" value="1"/>
</dbReference>
<keyword evidence="2" id="KW-0547">Nucleotide-binding</keyword>
<keyword evidence="4" id="KW-0067">ATP-binding</keyword>
<dbReference type="InterPro" id="IPR042197">
    <property type="entry name" value="Apaf_helical"/>
</dbReference>
<feature type="domain" description="NB-ARC" evidence="5">
    <location>
        <begin position="177"/>
        <end position="344"/>
    </location>
</feature>
<dbReference type="InterPro" id="IPR002182">
    <property type="entry name" value="NB-ARC"/>
</dbReference>
<dbReference type="InterPro" id="IPR058922">
    <property type="entry name" value="WHD_DRP"/>
</dbReference>
<dbReference type="GO" id="GO:0003676">
    <property type="term" value="F:nucleic acid binding"/>
    <property type="evidence" value="ECO:0007669"/>
    <property type="project" value="InterPro"/>
</dbReference>
<dbReference type="FunFam" id="1.10.10.10:FF:000322">
    <property type="entry name" value="Probable disease resistance protein At1g63360"/>
    <property type="match status" value="1"/>
</dbReference>
<feature type="domain" description="Disease resistance R13L4/SHOC-2-like LRR" evidence="9">
    <location>
        <begin position="546"/>
        <end position="836"/>
    </location>
</feature>
<proteinExistence type="predicted"/>
<dbReference type="FunFam" id="3.40.50.300:FF:001091">
    <property type="entry name" value="Probable disease resistance protein At1g61300"/>
    <property type="match status" value="1"/>
</dbReference>
<dbReference type="AlphaFoldDB" id="A0A6A6N4T0"/>
<evidence type="ECO:0000313" key="10">
    <source>
        <dbReference type="EMBL" id="KAF2319558.1"/>
    </source>
</evidence>
<dbReference type="Gene3D" id="1.10.8.430">
    <property type="entry name" value="Helical domain of apoptotic protease-activating factors"/>
    <property type="match status" value="1"/>
</dbReference>
<evidence type="ECO:0000259" key="8">
    <source>
        <dbReference type="Pfam" id="PF23559"/>
    </source>
</evidence>
<evidence type="ECO:0000259" key="7">
    <source>
        <dbReference type="Pfam" id="PF18052"/>
    </source>
</evidence>
<evidence type="ECO:0000256" key="3">
    <source>
        <dbReference type="ARBA" id="ARBA00022821"/>
    </source>
</evidence>
<dbReference type="PANTHER" id="PTHR36766">
    <property type="entry name" value="PLANT BROAD-SPECTRUM MILDEW RESISTANCE PROTEIN RPW8"/>
    <property type="match status" value="1"/>
</dbReference>
<dbReference type="Gene3D" id="3.40.50.300">
    <property type="entry name" value="P-loop containing nucleotide triphosphate hydrolases"/>
    <property type="match status" value="1"/>
</dbReference>
<dbReference type="SUPFAM" id="SSF52058">
    <property type="entry name" value="L domain-like"/>
    <property type="match status" value="1"/>
</dbReference>
<evidence type="ECO:0000256" key="1">
    <source>
        <dbReference type="ARBA" id="ARBA00022737"/>
    </source>
</evidence>
<dbReference type="Pfam" id="PF23598">
    <property type="entry name" value="LRR_14"/>
    <property type="match status" value="1"/>
</dbReference>
<evidence type="ECO:0000256" key="2">
    <source>
        <dbReference type="ARBA" id="ARBA00022741"/>
    </source>
</evidence>
<dbReference type="InterPro" id="IPR027417">
    <property type="entry name" value="P-loop_NTPase"/>
</dbReference>
<dbReference type="CDD" id="cd14798">
    <property type="entry name" value="RX-CC_like"/>
    <property type="match status" value="1"/>
</dbReference>
<dbReference type="Pfam" id="PF18052">
    <property type="entry name" value="Rx_N"/>
    <property type="match status" value="1"/>
</dbReference>